<dbReference type="AlphaFoldDB" id="A0A3S5FHD2"/>
<keyword evidence="2" id="KW-1185">Reference proteome</keyword>
<sequence length="132" mass="14963">MGAVVRSRLAHPAPSRFRLRHICSRSGPDQAMDQIAGGRDRKNKYRGNRRPGAWNACLSGRAYFLNRGRGLVDRLSCDKCFRQLSIRFFPRSTVRTCLRGFAIRRAPPLRQSCGVAVTMGANIRRNDFEGIR</sequence>
<name>A0A3S5FHD2_9PLAT</name>
<reference evidence="1" key="1">
    <citation type="submission" date="2018-11" db="EMBL/GenBank/DDBJ databases">
        <authorList>
            <consortium name="Pathogen Informatics"/>
        </authorList>
    </citation>
    <scope>NUCLEOTIDE SEQUENCE</scope>
</reference>
<organism evidence="1 2">
    <name type="scientific">Protopolystoma xenopodis</name>
    <dbReference type="NCBI Taxonomy" id="117903"/>
    <lineage>
        <taxon>Eukaryota</taxon>
        <taxon>Metazoa</taxon>
        <taxon>Spiralia</taxon>
        <taxon>Lophotrochozoa</taxon>
        <taxon>Platyhelminthes</taxon>
        <taxon>Monogenea</taxon>
        <taxon>Polyopisthocotylea</taxon>
        <taxon>Polystomatidea</taxon>
        <taxon>Polystomatidae</taxon>
        <taxon>Protopolystoma</taxon>
    </lineage>
</organism>
<gene>
    <name evidence="1" type="ORF">PXEA_LOCUS37172</name>
</gene>
<protein>
    <submittedName>
        <fullName evidence="1">Uncharacterized protein</fullName>
    </submittedName>
</protein>
<comment type="caution">
    <text evidence="1">The sequence shown here is derived from an EMBL/GenBank/DDBJ whole genome shotgun (WGS) entry which is preliminary data.</text>
</comment>
<evidence type="ECO:0000313" key="2">
    <source>
        <dbReference type="Proteomes" id="UP000784294"/>
    </source>
</evidence>
<dbReference type="EMBL" id="CAAALY010284518">
    <property type="protein sequence ID" value="VEL43732.1"/>
    <property type="molecule type" value="Genomic_DNA"/>
</dbReference>
<evidence type="ECO:0000313" key="1">
    <source>
        <dbReference type="EMBL" id="VEL43732.1"/>
    </source>
</evidence>
<accession>A0A3S5FHD2</accession>
<proteinExistence type="predicted"/>
<dbReference type="Proteomes" id="UP000784294">
    <property type="component" value="Unassembled WGS sequence"/>
</dbReference>